<sequence>MEDELTRQLKKILDDIKRLQNQLNPNALQPADLDWNNYLMKMPYISIYFNDLLENITPLLRYFVIYPTKHDSPDPRFGIDALLCANDIPEIISENAACKKRYQEQIHDLGLESTNPKEREDNLDNQINDMNMVCQSAERVASELISRGKLTERNNNFKPITAPKKPPFDLLEALITGEFRRNPRALQVPPHLEAH</sequence>
<dbReference type="Proteomes" id="UP000179807">
    <property type="component" value="Unassembled WGS sequence"/>
</dbReference>
<reference evidence="1" key="1">
    <citation type="submission" date="2016-10" db="EMBL/GenBank/DDBJ databases">
        <authorList>
            <person name="Benchimol M."/>
            <person name="Almeida L.G."/>
            <person name="Vasconcelos A.T."/>
            <person name="Perreira-Neves A."/>
            <person name="Rosa I.A."/>
            <person name="Tasca T."/>
            <person name="Bogo M.R."/>
            <person name="de Souza W."/>
        </authorList>
    </citation>
    <scope>NUCLEOTIDE SEQUENCE [LARGE SCALE GENOMIC DNA]</scope>
    <source>
        <strain evidence="1">K</strain>
    </source>
</reference>
<keyword evidence="2" id="KW-1185">Reference proteome</keyword>
<protein>
    <recommendedName>
        <fullName evidence="3">Mediator of RNA polymerase II transcription subunit 8</fullName>
    </recommendedName>
</protein>
<dbReference type="EMBL" id="MLAK01000915">
    <property type="protein sequence ID" value="OHT01350.1"/>
    <property type="molecule type" value="Genomic_DNA"/>
</dbReference>
<dbReference type="OrthoDB" id="542418at2759"/>
<accession>A0A1J4JUZ5</accession>
<dbReference type="RefSeq" id="XP_068354486.1">
    <property type="nucleotide sequence ID" value="XM_068493768.1"/>
</dbReference>
<comment type="caution">
    <text evidence="1">The sequence shown here is derived from an EMBL/GenBank/DDBJ whole genome shotgun (WGS) entry which is preliminary data.</text>
</comment>
<dbReference type="GeneID" id="94828472"/>
<organism evidence="1 2">
    <name type="scientific">Tritrichomonas foetus</name>
    <dbReference type="NCBI Taxonomy" id="1144522"/>
    <lineage>
        <taxon>Eukaryota</taxon>
        <taxon>Metamonada</taxon>
        <taxon>Parabasalia</taxon>
        <taxon>Tritrichomonadida</taxon>
        <taxon>Tritrichomonadidae</taxon>
        <taxon>Tritrichomonas</taxon>
    </lineage>
</organism>
<gene>
    <name evidence="1" type="ORF">TRFO_07584</name>
</gene>
<evidence type="ECO:0000313" key="2">
    <source>
        <dbReference type="Proteomes" id="UP000179807"/>
    </source>
</evidence>
<proteinExistence type="predicted"/>
<evidence type="ECO:0000313" key="1">
    <source>
        <dbReference type="EMBL" id="OHT01350.1"/>
    </source>
</evidence>
<evidence type="ECO:0008006" key="3">
    <source>
        <dbReference type="Google" id="ProtNLM"/>
    </source>
</evidence>
<dbReference type="AlphaFoldDB" id="A0A1J4JUZ5"/>
<name>A0A1J4JUZ5_9EUKA</name>
<dbReference type="VEuPathDB" id="TrichDB:TRFO_07584"/>